<keyword evidence="7 10" id="KW-0030">Aminoacyl-tRNA synthetase</keyword>
<dbReference type="InterPro" id="IPR001278">
    <property type="entry name" value="Arg-tRNA-ligase"/>
</dbReference>
<evidence type="ECO:0000256" key="5">
    <source>
        <dbReference type="ARBA" id="ARBA00022840"/>
    </source>
</evidence>
<dbReference type="EC" id="6.1.1.19" evidence="2 9"/>
<evidence type="ECO:0000256" key="7">
    <source>
        <dbReference type="ARBA" id="ARBA00023146"/>
    </source>
</evidence>
<comment type="caution">
    <text evidence="13">The sequence shown here is derived from an EMBL/GenBank/DDBJ whole genome shotgun (WGS) entry which is preliminary data.</text>
</comment>
<comment type="catalytic activity">
    <reaction evidence="8">
        <text>tRNA(Arg) + L-arginine + ATP = L-arginyl-tRNA(Arg) + AMP + diphosphate</text>
        <dbReference type="Rhea" id="RHEA:20301"/>
        <dbReference type="Rhea" id="RHEA-COMP:9658"/>
        <dbReference type="Rhea" id="RHEA-COMP:9673"/>
        <dbReference type="ChEBI" id="CHEBI:30616"/>
        <dbReference type="ChEBI" id="CHEBI:32682"/>
        <dbReference type="ChEBI" id="CHEBI:33019"/>
        <dbReference type="ChEBI" id="CHEBI:78442"/>
        <dbReference type="ChEBI" id="CHEBI:78513"/>
        <dbReference type="ChEBI" id="CHEBI:456215"/>
        <dbReference type="EC" id="6.1.1.19"/>
    </reaction>
</comment>
<comment type="similarity">
    <text evidence="1 10">Belongs to the class-I aminoacyl-tRNA synthetase family.</text>
</comment>
<dbReference type="SMART" id="SM01016">
    <property type="entry name" value="Arg_tRNA_synt_N"/>
    <property type="match status" value="1"/>
</dbReference>
<keyword evidence="5 10" id="KW-0067">ATP-binding</keyword>
<protein>
    <recommendedName>
        <fullName evidence="2 9">Arginine--tRNA ligase</fullName>
        <ecNumber evidence="2 9">6.1.1.19</ecNumber>
    </recommendedName>
</protein>
<dbReference type="GO" id="GO:0004814">
    <property type="term" value="F:arginine-tRNA ligase activity"/>
    <property type="evidence" value="ECO:0007669"/>
    <property type="project" value="UniProtKB-UniRule"/>
</dbReference>
<dbReference type="InterPro" id="IPR014729">
    <property type="entry name" value="Rossmann-like_a/b/a_fold"/>
</dbReference>
<dbReference type="Pfam" id="PF05746">
    <property type="entry name" value="DALR_1"/>
    <property type="match status" value="1"/>
</dbReference>
<dbReference type="Proteomes" id="UP000033995">
    <property type="component" value="Unassembled WGS sequence"/>
</dbReference>
<dbReference type="InterPro" id="IPR005148">
    <property type="entry name" value="Arg-tRNA-synth_N"/>
</dbReference>
<sequence>MSNYKDQIVRVLEKATGIKNSEVDFASDSQFGDYSSNICLRNKDLDPQKIANEINGKDLQFSAKVVGKFINFWLKKDILINNLIQIDEGKEDYGKGDSLKGKKIMFEFAHPNTHKAFHIGHLRNITTGETLSRLHEAIGAKVIRANYQGDVGLHIAKAIYGIEIEGFEDLKDIKKRAEYLGKVYAKGATAYEEDEEAKKRVGEINLKIYDKSDSDINKIYEETRKWSLDYFDEIYKRVYTKFNRFYFESECAESGKLIALESLKNGILEKSDGAVIFKGSKYGLHDRVFISGKGVPTYEGKDLGLAKLQFSEYDPDLLVHTVGPEQTEYFKVIIKALEFILPETKGREIHIPYGWVKLKEGKMSSRTGNVILGEDILDQAKEKILESYKINSEIAEKIAVGAVKYSFLKTGLAQEIAFDLKESISLEGNSGPYLQYTVARCNSVIQKTTYKVRNPKGLRVPNLQDLPELTGKELSVLRKLSQFQEIITIAAKSYSPNILCEYLYSLASKYNTFYTKHKIIGSENESFRVLLTQGTGQVLKNGLKLLGIEAPERM</sequence>
<dbReference type="EMBL" id="LBOZ01000007">
    <property type="protein sequence ID" value="KKP46906.1"/>
    <property type="molecule type" value="Genomic_DNA"/>
</dbReference>
<dbReference type="NCBIfam" id="TIGR00456">
    <property type="entry name" value="argS"/>
    <property type="match status" value="1"/>
</dbReference>
<accession>A0A0G0A6H8</accession>
<dbReference type="GO" id="GO:0006420">
    <property type="term" value="P:arginyl-tRNA aminoacylation"/>
    <property type="evidence" value="ECO:0007669"/>
    <property type="project" value="UniProtKB-UniRule"/>
</dbReference>
<dbReference type="Gene3D" id="3.30.1360.70">
    <property type="entry name" value="Arginyl tRNA synthetase N-terminal domain"/>
    <property type="match status" value="1"/>
</dbReference>
<dbReference type="Gene3D" id="3.40.50.620">
    <property type="entry name" value="HUPs"/>
    <property type="match status" value="1"/>
</dbReference>
<evidence type="ECO:0000256" key="8">
    <source>
        <dbReference type="ARBA" id="ARBA00049339"/>
    </source>
</evidence>
<keyword evidence="6 10" id="KW-0648">Protein biosynthesis</keyword>
<dbReference type="SUPFAM" id="SSF47323">
    <property type="entry name" value="Anticodon-binding domain of a subclass of class I aminoacyl-tRNA synthetases"/>
    <property type="match status" value="1"/>
</dbReference>
<keyword evidence="3 10" id="KW-0436">Ligase</keyword>
<dbReference type="GO" id="GO:0005524">
    <property type="term" value="F:ATP binding"/>
    <property type="evidence" value="ECO:0007669"/>
    <property type="project" value="UniProtKB-KW"/>
</dbReference>
<dbReference type="InterPro" id="IPR009080">
    <property type="entry name" value="tRNAsynth_Ia_anticodon-bd"/>
</dbReference>
<evidence type="ECO:0000256" key="3">
    <source>
        <dbReference type="ARBA" id="ARBA00022598"/>
    </source>
</evidence>
<reference evidence="13 14" key="1">
    <citation type="journal article" date="2015" name="Nature">
        <title>rRNA introns, odd ribosomes, and small enigmatic genomes across a large radiation of phyla.</title>
        <authorList>
            <person name="Brown C.T."/>
            <person name="Hug L.A."/>
            <person name="Thomas B.C."/>
            <person name="Sharon I."/>
            <person name="Castelle C.J."/>
            <person name="Singh A."/>
            <person name="Wilkins M.J."/>
            <person name="Williams K.H."/>
            <person name="Banfield J.F."/>
        </authorList>
    </citation>
    <scope>NUCLEOTIDE SEQUENCE [LARGE SCALE GENOMIC DNA]</scope>
</reference>
<evidence type="ECO:0000256" key="1">
    <source>
        <dbReference type="ARBA" id="ARBA00005594"/>
    </source>
</evidence>
<evidence type="ECO:0000313" key="14">
    <source>
        <dbReference type="Proteomes" id="UP000033995"/>
    </source>
</evidence>
<feature type="domain" description="DALR anticodon binding" evidence="11">
    <location>
        <begin position="434"/>
        <end position="554"/>
    </location>
</feature>
<dbReference type="FunFam" id="1.10.730.10:FF:000006">
    <property type="entry name" value="Arginyl-tRNA synthetase 2, mitochondrial"/>
    <property type="match status" value="1"/>
</dbReference>
<gene>
    <name evidence="13" type="ORF">UR38_C0007G0034</name>
</gene>
<proteinExistence type="inferred from homology"/>
<evidence type="ECO:0000256" key="9">
    <source>
        <dbReference type="NCBIfam" id="TIGR00456"/>
    </source>
</evidence>
<dbReference type="Pfam" id="PF00750">
    <property type="entry name" value="tRNA-synt_1d"/>
    <property type="match status" value="1"/>
</dbReference>
<dbReference type="PANTHER" id="PTHR11956:SF5">
    <property type="entry name" value="ARGININE--TRNA LIGASE, CYTOPLASMIC"/>
    <property type="match status" value="1"/>
</dbReference>
<dbReference type="PANTHER" id="PTHR11956">
    <property type="entry name" value="ARGINYL-TRNA SYNTHETASE"/>
    <property type="match status" value="1"/>
</dbReference>
<dbReference type="InterPro" id="IPR036695">
    <property type="entry name" value="Arg-tRNA-synth_N_sf"/>
</dbReference>
<dbReference type="PRINTS" id="PR01038">
    <property type="entry name" value="TRNASYNTHARG"/>
</dbReference>
<evidence type="ECO:0000256" key="6">
    <source>
        <dbReference type="ARBA" id="ARBA00022917"/>
    </source>
</evidence>
<dbReference type="InterPro" id="IPR035684">
    <property type="entry name" value="ArgRS_core"/>
</dbReference>
<organism evidence="13 14">
    <name type="scientific">Candidatus Woesebacteria bacterium GW2011_GWA2_33_28</name>
    <dbReference type="NCBI Taxonomy" id="1618561"/>
    <lineage>
        <taxon>Bacteria</taxon>
        <taxon>Candidatus Woeseibacteriota</taxon>
    </lineage>
</organism>
<dbReference type="AlphaFoldDB" id="A0A0G0A6H8"/>
<evidence type="ECO:0000259" key="11">
    <source>
        <dbReference type="SMART" id="SM00836"/>
    </source>
</evidence>
<dbReference type="InterPro" id="IPR008909">
    <property type="entry name" value="DALR_anticod-bd"/>
</dbReference>
<evidence type="ECO:0000256" key="4">
    <source>
        <dbReference type="ARBA" id="ARBA00022741"/>
    </source>
</evidence>
<dbReference type="Gene3D" id="1.10.730.10">
    <property type="entry name" value="Isoleucyl-tRNA Synthetase, Domain 1"/>
    <property type="match status" value="1"/>
</dbReference>
<dbReference type="Pfam" id="PF03485">
    <property type="entry name" value="Arg_tRNA_synt_N"/>
    <property type="match status" value="1"/>
</dbReference>
<dbReference type="SUPFAM" id="SSF55190">
    <property type="entry name" value="Arginyl-tRNA synthetase (ArgRS), N-terminal 'additional' domain"/>
    <property type="match status" value="1"/>
</dbReference>
<evidence type="ECO:0000256" key="10">
    <source>
        <dbReference type="RuleBase" id="RU363038"/>
    </source>
</evidence>
<evidence type="ECO:0000259" key="12">
    <source>
        <dbReference type="SMART" id="SM01016"/>
    </source>
</evidence>
<keyword evidence="4 10" id="KW-0547">Nucleotide-binding</keyword>
<evidence type="ECO:0000313" key="13">
    <source>
        <dbReference type="EMBL" id="KKP46906.1"/>
    </source>
</evidence>
<dbReference type="SUPFAM" id="SSF52374">
    <property type="entry name" value="Nucleotidylyl transferase"/>
    <property type="match status" value="1"/>
</dbReference>
<name>A0A0G0A6H8_9BACT</name>
<dbReference type="SMART" id="SM00836">
    <property type="entry name" value="DALR_1"/>
    <property type="match status" value="1"/>
</dbReference>
<evidence type="ECO:0000256" key="2">
    <source>
        <dbReference type="ARBA" id="ARBA00012837"/>
    </source>
</evidence>
<dbReference type="GO" id="GO:0005737">
    <property type="term" value="C:cytoplasm"/>
    <property type="evidence" value="ECO:0007669"/>
    <property type="project" value="UniProtKB-UniRule"/>
</dbReference>
<feature type="domain" description="Arginyl tRNA synthetase N-terminal" evidence="12">
    <location>
        <begin position="2"/>
        <end position="74"/>
    </location>
</feature>